<evidence type="ECO:0000313" key="3">
    <source>
        <dbReference type="Proteomes" id="UP000233469"/>
    </source>
</evidence>
<dbReference type="EMBL" id="LLXL01009662">
    <property type="protein sequence ID" value="PKK41956.1"/>
    <property type="molecule type" value="Genomic_DNA"/>
</dbReference>
<reference evidence="2 3" key="1">
    <citation type="submission" date="2016-04" db="EMBL/GenBank/DDBJ databases">
        <title>Genome analyses suggest a sexual origin of heterokaryosis in a supposedly ancient asexual fungus.</title>
        <authorList>
            <person name="Ropars J."/>
            <person name="Sedzielewska K."/>
            <person name="Noel J."/>
            <person name="Charron P."/>
            <person name="Farinelli L."/>
            <person name="Marton T."/>
            <person name="Kruger M."/>
            <person name="Pelin A."/>
            <person name="Brachmann A."/>
            <person name="Corradi N."/>
        </authorList>
    </citation>
    <scope>NUCLEOTIDE SEQUENCE [LARGE SCALE GENOMIC DNA]</scope>
    <source>
        <strain evidence="2 3">C2</strain>
    </source>
</reference>
<gene>
    <name evidence="2" type="ORF">RhiirC2_804643</name>
</gene>
<name>A0A2N1KXT8_9GLOM</name>
<dbReference type="AlphaFoldDB" id="A0A2N1KXT8"/>
<feature type="non-terminal residue" evidence="2">
    <location>
        <position position="1"/>
    </location>
</feature>
<feature type="region of interest" description="Disordered" evidence="1">
    <location>
        <begin position="1"/>
        <end position="31"/>
    </location>
</feature>
<protein>
    <submittedName>
        <fullName evidence="2">Uncharacterized protein</fullName>
    </submittedName>
</protein>
<sequence length="98" mass="10556">NTQDPFPSFTIPTGGGLSTAGSAKQPPDIGKNNEAIAIPRLNNNENRNNISNPGVTNNEIYDDKLLPTSPTNIVISNKGSNYNNQQGKPRIKVFSYAI</sequence>
<evidence type="ECO:0000313" key="2">
    <source>
        <dbReference type="EMBL" id="PKK41956.1"/>
    </source>
</evidence>
<proteinExistence type="predicted"/>
<comment type="caution">
    <text evidence="2">The sequence shown here is derived from an EMBL/GenBank/DDBJ whole genome shotgun (WGS) entry which is preliminary data.</text>
</comment>
<evidence type="ECO:0000256" key="1">
    <source>
        <dbReference type="SAM" id="MobiDB-lite"/>
    </source>
</evidence>
<organism evidence="2 3">
    <name type="scientific">Rhizophagus irregularis</name>
    <dbReference type="NCBI Taxonomy" id="588596"/>
    <lineage>
        <taxon>Eukaryota</taxon>
        <taxon>Fungi</taxon>
        <taxon>Fungi incertae sedis</taxon>
        <taxon>Mucoromycota</taxon>
        <taxon>Glomeromycotina</taxon>
        <taxon>Glomeromycetes</taxon>
        <taxon>Glomerales</taxon>
        <taxon>Glomeraceae</taxon>
        <taxon>Rhizophagus</taxon>
    </lineage>
</organism>
<accession>A0A2N1KXT8</accession>
<dbReference type="VEuPathDB" id="FungiDB:RhiirA1_448980"/>
<dbReference type="Proteomes" id="UP000233469">
    <property type="component" value="Unassembled WGS sequence"/>
</dbReference>
<dbReference type="VEuPathDB" id="FungiDB:FUN_004424"/>
<reference evidence="2 3" key="2">
    <citation type="submission" date="2017-10" db="EMBL/GenBank/DDBJ databases">
        <title>Extensive intraspecific genome diversity in a model arbuscular mycorrhizal fungus.</title>
        <authorList>
            <person name="Chen E.C.H."/>
            <person name="Morin E."/>
            <person name="Baudet D."/>
            <person name="Noel J."/>
            <person name="Ndikumana S."/>
            <person name="Charron P."/>
            <person name="St-Onge C."/>
            <person name="Giorgi J."/>
            <person name="Grigoriev I.V."/>
            <person name="Roux C."/>
            <person name="Martin F.M."/>
            <person name="Corradi N."/>
        </authorList>
    </citation>
    <scope>NUCLEOTIDE SEQUENCE [LARGE SCALE GENOMIC DNA]</scope>
    <source>
        <strain evidence="2 3">C2</strain>
    </source>
</reference>